<dbReference type="InterPro" id="IPR049898">
    <property type="entry name" value="MARR_BRCT_CHROMO"/>
</dbReference>
<evidence type="ECO:0000256" key="1">
    <source>
        <dbReference type="ARBA" id="ARBA00004123"/>
    </source>
</evidence>
<dbReference type="SUPFAM" id="SSF52113">
    <property type="entry name" value="BRCT domain"/>
    <property type="match status" value="1"/>
</dbReference>
<feature type="non-terminal residue" evidence="12">
    <location>
        <position position="959"/>
    </location>
</feature>
<dbReference type="InterPro" id="IPR032450">
    <property type="entry name" value="SMARCC_N"/>
</dbReference>
<dbReference type="PROSITE" id="PS51293">
    <property type="entry name" value="SANT"/>
    <property type="match status" value="1"/>
</dbReference>
<dbReference type="InterPro" id="IPR032451">
    <property type="entry name" value="SMARCC_C"/>
</dbReference>
<evidence type="ECO:0000256" key="5">
    <source>
        <dbReference type="ARBA" id="ARBA00023242"/>
    </source>
</evidence>
<evidence type="ECO:0000256" key="7">
    <source>
        <dbReference type="SAM" id="MobiDB-lite"/>
    </source>
</evidence>
<feature type="compositionally biased region" description="Basic and acidic residues" evidence="7">
    <location>
        <begin position="280"/>
        <end position="293"/>
    </location>
</feature>
<evidence type="ECO:0000256" key="2">
    <source>
        <dbReference type="ARBA" id="ARBA00022853"/>
    </source>
</evidence>
<dbReference type="Pfam" id="PF16498">
    <property type="entry name" value="SWIRM-assoc_3"/>
    <property type="match status" value="1"/>
</dbReference>
<dbReference type="GO" id="GO:0006355">
    <property type="term" value="P:regulation of DNA-templated transcription"/>
    <property type="evidence" value="ECO:0007669"/>
    <property type="project" value="UniProtKB-ARBA"/>
</dbReference>
<dbReference type="OrthoDB" id="118550at2759"/>
<evidence type="ECO:0000259" key="10">
    <source>
        <dbReference type="PROSITE" id="PS51293"/>
    </source>
</evidence>
<dbReference type="InterPro" id="IPR001005">
    <property type="entry name" value="SANT/Myb"/>
</dbReference>
<feature type="compositionally biased region" description="Low complexity" evidence="7">
    <location>
        <begin position="922"/>
        <end position="948"/>
    </location>
</feature>
<feature type="domain" description="Chromo" evidence="11">
    <location>
        <begin position="1"/>
        <end position="193"/>
    </location>
</feature>
<dbReference type="GO" id="GO:0048858">
    <property type="term" value="P:cell projection morphogenesis"/>
    <property type="evidence" value="ECO:0007669"/>
    <property type="project" value="TreeGrafter"/>
</dbReference>
<feature type="region of interest" description="Disordered" evidence="7">
    <location>
        <begin position="686"/>
        <end position="776"/>
    </location>
</feature>
<evidence type="ECO:0000256" key="6">
    <source>
        <dbReference type="ARBA" id="ARBA00049655"/>
    </source>
</evidence>
<evidence type="ECO:0000256" key="3">
    <source>
        <dbReference type="ARBA" id="ARBA00023015"/>
    </source>
</evidence>
<dbReference type="PANTHER" id="PTHR15381">
    <property type="entry name" value="CHONDROITIN SULFATE PROTEOGLYCAN 5 -RELATED"/>
    <property type="match status" value="1"/>
</dbReference>
<dbReference type="SMART" id="SM00298">
    <property type="entry name" value="CHROMO"/>
    <property type="match status" value="1"/>
</dbReference>
<dbReference type="FunFam" id="1.10.10.60:FF:000014">
    <property type="entry name" value="SWI/SNF complex subunit SMARCC2 isoform C"/>
    <property type="match status" value="1"/>
</dbReference>
<keyword evidence="4" id="KW-0804">Transcription</keyword>
<feature type="domain" description="SANT" evidence="10">
    <location>
        <begin position="544"/>
        <end position="595"/>
    </location>
</feature>
<dbReference type="InterPro" id="IPR036420">
    <property type="entry name" value="BRCT_dom_sf"/>
</dbReference>
<accession>A0A7L4GV45</accession>
<keyword evidence="5" id="KW-0539">Nucleus</keyword>
<dbReference type="InterPro" id="IPR032448">
    <property type="entry name" value="SWIRM-assoc"/>
</dbReference>
<evidence type="ECO:0000259" key="9">
    <source>
        <dbReference type="PROSITE" id="PS50934"/>
    </source>
</evidence>
<comment type="similarity">
    <text evidence="6">Belongs to the SMARCC family.</text>
</comment>
<dbReference type="Pfam" id="PF16496">
    <property type="entry name" value="SWIRM-assoc_2"/>
    <property type="match status" value="1"/>
</dbReference>
<organism evidence="12 13">
    <name type="scientific">Podargus strigoides</name>
    <name type="common">Tawny frogmouth</name>
    <name type="synonym">Caprimulgus strigoides</name>
    <dbReference type="NCBI Taxonomy" id="8905"/>
    <lineage>
        <taxon>Eukaryota</taxon>
        <taxon>Metazoa</taxon>
        <taxon>Chordata</taxon>
        <taxon>Craniata</taxon>
        <taxon>Vertebrata</taxon>
        <taxon>Euteleostomi</taxon>
        <taxon>Archelosauria</taxon>
        <taxon>Archosauria</taxon>
        <taxon>Dinosauria</taxon>
        <taxon>Saurischia</taxon>
        <taxon>Theropoda</taxon>
        <taxon>Coelurosauria</taxon>
        <taxon>Aves</taxon>
        <taxon>Neognathae</taxon>
        <taxon>Neoaves</taxon>
        <taxon>Strisores</taxon>
        <taxon>Caprimulgiformes</taxon>
        <taxon>Podargidae</taxon>
        <taxon>Podargus</taxon>
    </lineage>
</organism>
<feature type="region of interest" description="Disordered" evidence="7">
    <location>
        <begin position="176"/>
        <end position="332"/>
    </location>
</feature>
<reference evidence="12 13" key="1">
    <citation type="submission" date="2020-02" db="EMBL/GenBank/DDBJ databases">
        <title>Bird 10,000 Genomes (B10K) Project - Family phase.</title>
        <authorList>
            <person name="Zhang G."/>
        </authorList>
    </citation>
    <scope>NUCLEOTIDE SEQUENCE [LARGE SCALE GENOMIC DNA]</scope>
    <source>
        <strain evidence="12">B10K-DU-001-40</strain>
        <tissue evidence="12">Muscle</tissue>
    </source>
</reference>
<dbReference type="PROSITE" id="PS50090">
    <property type="entry name" value="MYB_LIKE"/>
    <property type="match status" value="1"/>
</dbReference>
<dbReference type="GO" id="GO:0031981">
    <property type="term" value="C:nuclear lumen"/>
    <property type="evidence" value="ECO:0007669"/>
    <property type="project" value="UniProtKB-ARBA"/>
</dbReference>
<feature type="compositionally biased region" description="Basic and acidic residues" evidence="7">
    <location>
        <begin position="734"/>
        <end position="776"/>
    </location>
</feature>
<dbReference type="Gene3D" id="3.40.50.10190">
    <property type="entry name" value="BRCT domain"/>
    <property type="match status" value="1"/>
</dbReference>
<dbReference type="PROSITE" id="PS52032">
    <property type="entry name" value="MARR_BRCT_CHROMO"/>
    <property type="match status" value="1"/>
</dbReference>
<dbReference type="SMART" id="SM00717">
    <property type="entry name" value="SANT"/>
    <property type="match status" value="1"/>
</dbReference>
<evidence type="ECO:0000313" key="13">
    <source>
        <dbReference type="Proteomes" id="UP000584326"/>
    </source>
</evidence>
<dbReference type="PANTHER" id="PTHR15381:SF1">
    <property type="entry name" value="CHONDROITIN SULFATE PROTEOGLYCAN 5"/>
    <property type="match status" value="1"/>
</dbReference>
<dbReference type="AlphaFoldDB" id="A0A7L4GV45"/>
<comment type="caution">
    <text evidence="12">The sequence shown here is derived from an EMBL/GenBank/DDBJ whole genome shotgun (WGS) entry which is preliminary data.</text>
</comment>
<dbReference type="FunFam" id="1.10.10.10:FF:000020">
    <property type="entry name" value="SWI/SNF complex subunit SMARCC2 isoform c"/>
    <property type="match status" value="1"/>
</dbReference>
<dbReference type="PROSITE" id="PS50934">
    <property type="entry name" value="SWIRM"/>
    <property type="match status" value="1"/>
</dbReference>
<dbReference type="Pfam" id="PF04433">
    <property type="entry name" value="SWIRM"/>
    <property type="match status" value="1"/>
</dbReference>
<dbReference type="GO" id="GO:0016514">
    <property type="term" value="C:SWI/SNF complex"/>
    <property type="evidence" value="ECO:0007669"/>
    <property type="project" value="UniProtKB-ARBA"/>
</dbReference>
<sequence length="959" mass="106524">LDFKAGGALCHILAAAYKFKSDQGWRRFDFQNPSRMDRNVEMFMTIEKSLVQNNCLARPNIFLHQEIEPKLLSKLKDIVKRHQGTVTEDKSNASHIVCPVPGNLEEEEWVRPVMKRDKQVLLHWGYYPDSYDTWIPASEIEASVEDAPTPEKPRKVHAKWILDTDTFNEWMNEEDYEVTDEKSPVARRKKISAKTLTDEVRAGGKATVGGASPHGRPAQSDPVTPPTPQVNSPDSDRRDKKGSNYKKRKRSPSPSPTPEAKKKNAKKGPSTPYNKSKRGHREEEQEDLTKDMDEPSPVPNVEEVTLPKTVNTKKDSESAPVKGGTMTDLGPPCRCTAVLWQDEEENGTGSKGEQAKNPDLHEDNVTEQTHHIIIPSYAAWFDYNSVHAIERRALPEFFNGKNKSKTPEIYLAYRNFMIDTYRLNPQEYLTSTACRRNLAGDVCAIMRVHAFLEQWGLINYQVDAESRPTPMGPPPTSHFHVLADTPSGLVPLQPKTPQQTSASQQMLNFPDKSKEKPADMQNFGLRTDMYIKKNVPSKSKAAASATREWTEQETLLLLEALEMYKDDWNKVSEHVGSRTQDECILHFLRLPIEDPYLEDSEASLGPLAYQPIPFSQSGNPVMSTVAFLASVVDPRVASAAAKSALEEFSKMKEEVPTALVEAHVRKVEEAAKVTGKADPAFGLESSGIAGTTLDEPERIGEGGRGTVCDEFARPGVGSARIDPALASPEESGGEEARAEAQPAEEKKEVKPEKEAKEGPDELPKEPPEPEAERKAKVERDIGEGNLSTAAAAALAAAAVKAKVRVWGWGWGGAACLWVLTPPGVSHFQHLAAVEERKIKSLVALLVETQMKKLEIKLRHFEELETIMDREREALEYQRQQLLADRQAFHMEQLKYAEMRARQQHFQHLQQQQQQQPPPLPLPAAGTPLAPAAHPLAAPNTPAMVAPAEPVGPPLPGAPP</sequence>
<keyword evidence="2" id="KW-0156">Chromatin regulator</keyword>
<dbReference type="Proteomes" id="UP000584326">
    <property type="component" value="Unassembled WGS sequence"/>
</dbReference>
<dbReference type="GO" id="GO:0006325">
    <property type="term" value="P:chromatin organization"/>
    <property type="evidence" value="ECO:0007669"/>
    <property type="project" value="UniProtKB-KW"/>
</dbReference>
<dbReference type="InterPro" id="IPR007526">
    <property type="entry name" value="SWIRM"/>
</dbReference>
<dbReference type="SUPFAM" id="SSF46689">
    <property type="entry name" value="Homeodomain-like"/>
    <property type="match status" value="2"/>
</dbReference>
<keyword evidence="3" id="KW-0805">Transcription regulation</keyword>
<dbReference type="Gene3D" id="1.10.10.60">
    <property type="entry name" value="Homeodomain-like"/>
    <property type="match status" value="1"/>
</dbReference>
<dbReference type="InterPro" id="IPR009057">
    <property type="entry name" value="Homeodomain-like_sf"/>
</dbReference>
<gene>
    <name evidence="12" type="primary">Smarcc2</name>
    <name evidence="12" type="ORF">PODSTR_R10508</name>
</gene>
<feature type="non-terminal residue" evidence="12">
    <location>
        <position position="1"/>
    </location>
</feature>
<dbReference type="InterPro" id="IPR036388">
    <property type="entry name" value="WH-like_DNA-bd_sf"/>
</dbReference>
<evidence type="ECO:0000259" key="11">
    <source>
        <dbReference type="PROSITE" id="PS52032"/>
    </source>
</evidence>
<dbReference type="InterPro" id="IPR017884">
    <property type="entry name" value="SANT_dom"/>
</dbReference>
<dbReference type="GO" id="GO:0045202">
    <property type="term" value="C:synapse"/>
    <property type="evidence" value="ECO:0007669"/>
    <property type="project" value="TreeGrafter"/>
</dbReference>
<keyword evidence="13" id="KW-1185">Reference proteome</keyword>
<feature type="domain" description="SWIRM" evidence="9">
    <location>
        <begin position="372"/>
        <end position="469"/>
    </location>
</feature>
<feature type="domain" description="Myb-like" evidence="8">
    <location>
        <begin position="549"/>
        <end position="591"/>
    </location>
</feature>
<dbReference type="Pfam" id="PF00249">
    <property type="entry name" value="Myb_DNA-binding"/>
    <property type="match status" value="1"/>
</dbReference>
<evidence type="ECO:0000313" key="12">
    <source>
        <dbReference type="EMBL" id="NXX16172.1"/>
    </source>
</evidence>
<feature type="compositionally biased region" description="Pro residues" evidence="7">
    <location>
        <begin position="949"/>
        <end position="959"/>
    </location>
</feature>
<feature type="region of interest" description="Disordered" evidence="7">
    <location>
        <begin position="901"/>
        <end position="959"/>
    </location>
</feature>
<feature type="compositionally biased region" description="Low complexity" evidence="7">
    <location>
        <begin position="903"/>
        <end position="914"/>
    </location>
</feature>
<dbReference type="Gene3D" id="1.10.10.10">
    <property type="entry name" value="Winged helix-like DNA-binding domain superfamily/Winged helix DNA-binding domain"/>
    <property type="match status" value="1"/>
</dbReference>
<dbReference type="InterPro" id="IPR000953">
    <property type="entry name" value="Chromo/chromo_shadow_dom"/>
</dbReference>
<evidence type="ECO:0000256" key="4">
    <source>
        <dbReference type="ARBA" id="ARBA00023163"/>
    </source>
</evidence>
<proteinExistence type="inferred from homology"/>
<evidence type="ECO:0000259" key="8">
    <source>
        <dbReference type="PROSITE" id="PS50090"/>
    </source>
</evidence>
<dbReference type="Pfam" id="PF16495">
    <property type="entry name" value="SWIRM-assoc_1"/>
    <property type="match status" value="1"/>
</dbReference>
<dbReference type="EMBL" id="VZTK01014276">
    <property type="protein sequence ID" value="NXX16172.1"/>
    <property type="molecule type" value="Genomic_DNA"/>
</dbReference>
<protein>
    <submittedName>
        <fullName evidence="12">SMRC2 protein</fullName>
    </submittedName>
</protein>
<comment type="subcellular location">
    <subcellularLocation>
        <location evidence="1">Nucleus</location>
    </subcellularLocation>
</comment>
<name>A0A7L4GV45_PODST</name>